<name>A0A6J7FAX5_9ZZZZ</name>
<sequence length="80" mass="9385">MLFDQQYADPASRSLPYQLRTPVNVLRLQSLARLVKNPQRTRVSRGSRNSEHFLLTTRKRARALRRTLGEKRETFGRGLF</sequence>
<accession>A0A6J7FAX5</accession>
<reference evidence="1" key="1">
    <citation type="submission" date="2020-05" db="EMBL/GenBank/DDBJ databases">
        <authorList>
            <person name="Chiriac C."/>
            <person name="Salcher M."/>
            <person name="Ghai R."/>
            <person name="Kavagutti S V."/>
        </authorList>
    </citation>
    <scope>NUCLEOTIDE SEQUENCE</scope>
</reference>
<proteinExistence type="predicted"/>
<protein>
    <submittedName>
        <fullName evidence="1">Unannotated protein</fullName>
    </submittedName>
</protein>
<organism evidence="1">
    <name type="scientific">freshwater metagenome</name>
    <dbReference type="NCBI Taxonomy" id="449393"/>
    <lineage>
        <taxon>unclassified sequences</taxon>
        <taxon>metagenomes</taxon>
        <taxon>ecological metagenomes</taxon>
    </lineage>
</organism>
<dbReference type="AlphaFoldDB" id="A0A6J7FAX5"/>
<dbReference type="EMBL" id="CAFBMB010000025">
    <property type="protein sequence ID" value="CAB4892617.1"/>
    <property type="molecule type" value="Genomic_DNA"/>
</dbReference>
<evidence type="ECO:0000313" key="1">
    <source>
        <dbReference type="EMBL" id="CAB4892617.1"/>
    </source>
</evidence>
<gene>
    <name evidence="1" type="ORF">UFOPK3516_00497</name>
</gene>